<dbReference type="InterPro" id="IPR036640">
    <property type="entry name" value="ABC1_TM_sf"/>
</dbReference>
<dbReference type="CDD" id="cd07346">
    <property type="entry name" value="ABC_6TM_exporters"/>
    <property type="match status" value="1"/>
</dbReference>
<feature type="transmembrane region" description="Helical" evidence="10">
    <location>
        <begin position="20"/>
        <end position="41"/>
    </location>
</feature>
<dbReference type="EMBL" id="LRDH01000161">
    <property type="protein sequence ID" value="PPV12133.1"/>
    <property type="molecule type" value="Genomic_DNA"/>
</dbReference>
<dbReference type="Pfam" id="PF00005">
    <property type="entry name" value="ABC_tran"/>
    <property type="match status" value="1"/>
</dbReference>
<dbReference type="InterPro" id="IPR003439">
    <property type="entry name" value="ABC_transporter-like_ATP-bd"/>
</dbReference>
<dbReference type="GO" id="GO:0008234">
    <property type="term" value="F:cysteine-type peptidase activity"/>
    <property type="evidence" value="ECO:0007669"/>
    <property type="project" value="UniProtKB-KW"/>
</dbReference>
<name>A0A0A6PTE5_CLOBU</name>
<feature type="domain" description="ABC transporter" evidence="11">
    <location>
        <begin position="342"/>
        <end position="574"/>
    </location>
</feature>
<feature type="domain" description="ABC transmembrane type-1" evidence="12">
    <location>
        <begin position="23"/>
        <end position="297"/>
    </location>
</feature>
<organism evidence="13 14">
    <name type="scientific">Clostridium butyricum</name>
    <dbReference type="NCBI Taxonomy" id="1492"/>
    <lineage>
        <taxon>Bacteria</taxon>
        <taxon>Bacillati</taxon>
        <taxon>Bacillota</taxon>
        <taxon>Clostridia</taxon>
        <taxon>Eubacteriales</taxon>
        <taxon>Clostridiaceae</taxon>
        <taxon>Clostridium</taxon>
    </lineage>
</organism>
<dbReference type="InterPro" id="IPR003593">
    <property type="entry name" value="AAA+_ATPase"/>
</dbReference>
<keyword evidence="4 10" id="KW-0812">Transmembrane</keyword>
<dbReference type="PROSITE" id="PS50893">
    <property type="entry name" value="ABC_TRANSPORTER_2"/>
    <property type="match status" value="1"/>
</dbReference>
<dbReference type="PROSITE" id="PS50929">
    <property type="entry name" value="ABC_TM1F"/>
    <property type="match status" value="1"/>
</dbReference>
<dbReference type="InterPro" id="IPR011527">
    <property type="entry name" value="ABC1_TM_dom"/>
</dbReference>
<dbReference type="InterPro" id="IPR017871">
    <property type="entry name" value="ABC_transporter-like_CS"/>
</dbReference>
<feature type="transmembrane region" description="Helical" evidence="10">
    <location>
        <begin position="53"/>
        <end position="71"/>
    </location>
</feature>
<keyword evidence="7" id="KW-0067">ATP-binding</keyword>
<keyword evidence="5" id="KW-0547">Nucleotide-binding</keyword>
<dbReference type="AlphaFoldDB" id="A0A0A6PTE5"/>
<protein>
    <recommendedName>
        <fullName evidence="15">ABC transporter ATP-binding protein</fullName>
    </recommendedName>
</protein>
<evidence type="ECO:0000259" key="12">
    <source>
        <dbReference type="PROSITE" id="PS50929"/>
    </source>
</evidence>
<keyword evidence="3" id="KW-1003">Cell membrane</keyword>
<dbReference type="PROSITE" id="PS00211">
    <property type="entry name" value="ABC_TRANSPORTER_1"/>
    <property type="match status" value="1"/>
</dbReference>
<evidence type="ECO:0000256" key="10">
    <source>
        <dbReference type="SAM" id="Phobius"/>
    </source>
</evidence>
<keyword evidence="9 10" id="KW-0472">Membrane</keyword>
<dbReference type="Gene3D" id="3.40.50.300">
    <property type="entry name" value="P-loop containing nucleotide triphosphate hydrolases"/>
    <property type="match status" value="1"/>
</dbReference>
<reference evidence="13 14" key="1">
    <citation type="submission" date="2016-01" db="EMBL/GenBank/DDBJ databases">
        <title>Characterization of the Clostridium difficile lineages that are prevalent in Hong Kong and China.</title>
        <authorList>
            <person name="Kwok J.S.-L."/>
            <person name="Lam W.-Y."/>
            <person name="Ip M."/>
            <person name="Chan T.-F."/>
            <person name="Hawkey P.M."/>
            <person name="Tsui S.K.-W."/>
        </authorList>
    </citation>
    <scope>NUCLEOTIDE SEQUENCE [LARGE SCALE GENOMIC DNA]</scope>
    <source>
        <strain evidence="13 14">300064</strain>
    </source>
</reference>
<dbReference type="InterPro" id="IPR039421">
    <property type="entry name" value="Type_1_exporter"/>
</dbReference>
<dbReference type="GO" id="GO:0016887">
    <property type="term" value="F:ATP hydrolysis activity"/>
    <property type="evidence" value="ECO:0007669"/>
    <property type="project" value="InterPro"/>
</dbReference>
<keyword evidence="6" id="KW-0788">Thiol protease</keyword>
<evidence type="ECO:0000256" key="5">
    <source>
        <dbReference type="ARBA" id="ARBA00022741"/>
    </source>
</evidence>
<feature type="transmembrane region" description="Helical" evidence="10">
    <location>
        <begin position="246"/>
        <end position="269"/>
    </location>
</feature>
<evidence type="ECO:0000259" key="11">
    <source>
        <dbReference type="PROSITE" id="PS50893"/>
    </source>
</evidence>
<sequence length="582" mass="67086">MNDKDIIKKLLLLFKPHIKSIMILICCLILSSIFNLFVPLIQKEIMDEGFIKNNFRITILYTLITFLLVVIDKIVTVSKECVRTDIYAKLTYLLKEKAYNHISKLNIGYFNNTNYAETLNNINMDVENISRICEDNSFFAISEVFKIIGGIIGLIIISWKLTIIVLFFIPLKYIIVKYFAKQRQRLQEDFIENNSSFANWFGDTIGGIREIRLFNILENKLDEFRTEQNRIIKTEKNMIRLDSKSIALESVVMQLMIMFIYIIGAKLILNLELTVGSIFAFTIYSNYVITPISSILNIKYMLAGIIPSTKRFYEFLELEEEEYTHSIIDIDNENNLPVKAGIKFKDVCFTYPDKRSVLKNMNFSIDPGEKVAIIGTNGAGKSTILNLMLRFYKPSEGLITLNNINIEDINIQDYRNYISVVSQQVYLFNQSIRHNITLYSNVSEDVFNRAIYDSQLSELIYSMSSDNFNVGQNGKMLSGGEKQKIALARALVQDRPILVFDEATSNLDIESEININKLLNTRFKEKTVVIVTHRTEILKNVDKIILIEDGEIQQIGSHDELMLTNDLYRRLISISKNNSKSI</sequence>
<evidence type="ECO:0000256" key="8">
    <source>
        <dbReference type="ARBA" id="ARBA00022989"/>
    </source>
</evidence>
<dbReference type="PANTHER" id="PTHR43394:SF1">
    <property type="entry name" value="ATP-BINDING CASSETTE SUB-FAMILY B MEMBER 10, MITOCHONDRIAL"/>
    <property type="match status" value="1"/>
</dbReference>
<evidence type="ECO:0000256" key="2">
    <source>
        <dbReference type="ARBA" id="ARBA00022448"/>
    </source>
</evidence>
<comment type="subcellular location">
    <subcellularLocation>
        <location evidence="1">Cell membrane</location>
        <topology evidence="1">Multi-pass membrane protein</topology>
    </subcellularLocation>
</comment>
<keyword evidence="6" id="KW-0645">Protease</keyword>
<dbReference type="SUPFAM" id="SSF90123">
    <property type="entry name" value="ABC transporter transmembrane region"/>
    <property type="match status" value="1"/>
</dbReference>
<accession>A0A0A6PTE5</accession>
<evidence type="ECO:0000313" key="14">
    <source>
        <dbReference type="Proteomes" id="UP000238081"/>
    </source>
</evidence>
<evidence type="ECO:0000313" key="13">
    <source>
        <dbReference type="EMBL" id="PPV12133.1"/>
    </source>
</evidence>
<dbReference type="SMART" id="SM00382">
    <property type="entry name" value="AAA"/>
    <property type="match status" value="1"/>
</dbReference>
<evidence type="ECO:0000256" key="3">
    <source>
        <dbReference type="ARBA" id="ARBA00022475"/>
    </source>
</evidence>
<evidence type="ECO:0000256" key="4">
    <source>
        <dbReference type="ARBA" id="ARBA00022692"/>
    </source>
</evidence>
<dbReference type="PANTHER" id="PTHR43394">
    <property type="entry name" value="ATP-DEPENDENT PERMEASE MDL1, MITOCHONDRIAL"/>
    <property type="match status" value="1"/>
</dbReference>
<dbReference type="GO" id="GO:0015421">
    <property type="term" value="F:ABC-type oligopeptide transporter activity"/>
    <property type="evidence" value="ECO:0007669"/>
    <property type="project" value="TreeGrafter"/>
</dbReference>
<comment type="caution">
    <text evidence="13">The sequence shown here is derived from an EMBL/GenBank/DDBJ whole genome shotgun (WGS) entry which is preliminary data.</text>
</comment>
<dbReference type="FunFam" id="3.40.50.300:FF:000299">
    <property type="entry name" value="ABC transporter ATP-binding protein/permease"/>
    <property type="match status" value="1"/>
</dbReference>
<dbReference type="GO" id="GO:0005524">
    <property type="term" value="F:ATP binding"/>
    <property type="evidence" value="ECO:0007669"/>
    <property type="project" value="UniProtKB-KW"/>
</dbReference>
<dbReference type="GO" id="GO:0005886">
    <property type="term" value="C:plasma membrane"/>
    <property type="evidence" value="ECO:0007669"/>
    <property type="project" value="UniProtKB-SubCell"/>
</dbReference>
<gene>
    <name evidence="13" type="ORF">AWN73_19855</name>
</gene>
<feature type="transmembrane region" description="Helical" evidence="10">
    <location>
        <begin position="275"/>
        <end position="298"/>
    </location>
</feature>
<dbReference type="Proteomes" id="UP000238081">
    <property type="component" value="Unassembled WGS sequence"/>
</dbReference>
<dbReference type="SUPFAM" id="SSF52540">
    <property type="entry name" value="P-loop containing nucleoside triphosphate hydrolases"/>
    <property type="match status" value="1"/>
</dbReference>
<evidence type="ECO:0000256" key="6">
    <source>
        <dbReference type="ARBA" id="ARBA00022807"/>
    </source>
</evidence>
<evidence type="ECO:0000256" key="9">
    <source>
        <dbReference type="ARBA" id="ARBA00023136"/>
    </source>
</evidence>
<evidence type="ECO:0008006" key="15">
    <source>
        <dbReference type="Google" id="ProtNLM"/>
    </source>
</evidence>
<dbReference type="RefSeq" id="WP_043663127.1">
    <property type="nucleotide sequence ID" value="NZ_JSEG01000006.1"/>
</dbReference>
<proteinExistence type="predicted"/>
<dbReference type="Gene3D" id="1.20.1560.10">
    <property type="entry name" value="ABC transporter type 1, transmembrane domain"/>
    <property type="match status" value="1"/>
</dbReference>
<evidence type="ECO:0000256" key="7">
    <source>
        <dbReference type="ARBA" id="ARBA00022840"/>
    </source>
</evidence>
<keyword evidence="2" id="KW-0813">Transport</keyword>
<evidence type="ECO:0000256" key="1">
    <source>
        <dbReference type="ARBA" id="ARBA00004651"/>
    </source>
</evidence>
<keyword evidence="6" id="KW-0378">Hydrolase</keyword>
<keyword evidence="8 10" id="KW-1133">Transmembrane helix</keyword>
<feature type="transmembrane region" description="Helical" evidence="10">
    <location>
        <begin position="147"/>
        <end position="175"/>
    </location>
</feature>
<dbReference type="Pfam" id="PF00664">
    <property type="entry name" value="ABC_membrane"/>
    <property type="match status" value="1"/>
</dbReference>
<dbReference type="InterPro" id="IPR027417">
    <property type="entry name" value="P-loop_NTPase"/>
</dbReference>